<proteinExistence type="inferred from homology"/>
<evidence type="ECO:0000256" key="4">
    <source>
        <dbReference type="ARBA" id="ARBA00025742"/>
    </source>
</evidence>
<keyword evidence="2" id="KW-0378">Hydrolase</keyword>
<dbReference type="KEGG" id="eaj:Q3M24_19695"/>
<feature type="region of interest" description="Disordered" evidence="5">
    <location>
        <begin position="235"/>
        <end position="272"/>
    </location>
</feature>
<name>A0AAU8LTZ0_9BACT</name>
<protein>
    <submittedName>
        <fullName evidence="7">Metallophosphoesterase</fullName>
    </submittedName>
</protein>
<dbReference type="PANTHER" id="PTHR42988:SF2">
    <property type="entry name" value="CYCLIC NUCLEOTIDE PHOSPHODIESTERASE CBUA0032-RELATED"/>
    <property type="match status" value="1"/>
</dbReference>
<keyword evidence="3" id="KW-0408">Iron</keyword>
<organism evidence="7">
    <name type="scientific">Candidatus Electrothrix aestuarii</name>
    <dbReference type="NCBI Taxonomy" id="3062594"/>
    <lineage>
        <taxon>Bacteria</taxon>
        <taxon>Pseudomonadati</taxon>
        <taxon>Thermodesulfobacteriota</taxon>
        <taxon>Desulfobulbia</taxon>
        <taxon>Desulfobulbales</taxon>
        <taxon>Desulfobulbaceae</taxon>
        <taxon>Candidatus Electrothrix</taxon>
    </lineage>
</organism>
<reference evidence="7" key="1">
    <citation type="journal article" date="2024" name="Syst. Appl. Microbiol.">
        <title>First single-strain enrichments of Electrothrix cable bacteria, description of E. aestuarii sp. nov. and E. rattekaaiensis sp. nov., and proposal of a cable bacteria taxonomy following the rules of the SeqCode.</title>
        <authorList>
            <person name="Plum-Jensen L.E."/>
            <person name="Schramm A."/>
            <person name="Marshall I.P.G."/>
        </authorList>
    </citation>
    <scope>NUCLEOTIDE SEQUENCE</scope>
    <source>
        <strain evidence="7">Rat1</strain>
    </source>
</reference>
<evidence type="ECO:0000259" key="6">
    <source>
        <dbReference type="Pfam" id="PF00149"/>
    </source>
</evidence>
<dbReference type="InterPro" id="IPR029052">
    <property type="entry name" value="Metallo-depent_PP-like"/>
</dbReference>
<evidence type="ECO:0000313" key="7">
    <source>
        <dbReference type="EMBL" id="XCN72488.1"/>
    </source>
</evidence>
<dbReference type="Gene3D" id="3.60.21.10">
    <property type="match status" value="1"/>
</dbReference>
<evidence type="ECO:0000256" key="2">
    <source>
        <dbReference type="ARBA" id="ARBA00022801"/>
    </source>
</evidence>
<dbReference type="InterPro" id="IPR004843">
    <property type="entry name" value="Calcineurin-like_PHP"/>
</dbReference>
<sequence length="272" mass="30927">MKKIIHLTDLHIGIDECDQVMKNIVANIKEKTTPASDYIIVITGDLVDKVDDSLSTYMQAKEYIDELKQSGFNNILIVPGNHDYGTGNHQEKEYVGLFNKTFLGNEFIKYPILDRIDEIAFIGLNSMEGEMTRVISQSDEVISVEEKDSRFAAGSLGKKQLNELEKMLTSNPKVTTAQKVVVYLHHRPFYYLIPPTGHHLQDRTQLKKILKGKIDLLLFGHTHREKTFHGRRKIPRIYDGGASTGKDGKRPPHMVIDLSTDPKNDIDGNFYE</sequence>
<evidence type="ECO:0000256" key="1">
    <source>
        <dbReference type="ARBA" id="ARBA00022723"/>
    </source>
</evidence>
<keyword evidence="1" id="KW-0479">Metal-binding</keyword>
<dbReference type="Pfam" id="PF00149">
    <property type="entry name" value="Metallophos"/>
    <property type="match status" value="1"/>
</dbReference>
<dbReference type="AlphaFoldDB" id="A0AAU8LTZ0"/>
<dbReference type="GO" id="GO:0016787">
    <property type="term" value="F:hydrolase activity"/>
    <property type="evidence" value="ECO:0007669"/>
    <property type="project" value="UniProtKB-KW"/>
</dbReference>
<reference evidence="7" key="2">
    <citation type="submission" date="2024-06" db="EMBL/GenBank/DDBJ databases">
        <authorList>
            <person name="Plum-Jensen L.E."/>
            <person name="Schramm A."/>
            <person name="Marshall I.P.G."/>
        </authorList>
    </citation>
    <scope>NUCLEOTIDE SEQUENCE</scope>
    <source>
        <strain evidence="7">Rat1</strain>
    </source>
</reference>
<evidence type="ECO:0000256" key="5">
    <source>
        <dbReference type="SAM" id="MobiDB-lite"/>
    </source>
</evidence>
<gene>
    <name evidence="7" type="ORF">Q3M24_19695</name>
</gene>
<evidence type="ECO:0000256" key="3">
    <source>
        <dbReference type="ARBA" id="ARBA00023004"/>
    </source>
</evidence>
<accession>A0AAU8LTZ0</accession>
<dbReference type="GO" id="GO:0046872">
    <property type="term" value="F:metal ion binding"/>
    <property type="evidence" value="ECO:0007669"/>
    <property type="project" value="UniProtKB-KW"/>
</dbReference>
<comment type="similarity">
    <text evidence="4">Belongs to the cyclic nucleotide phosphodiesterase class-III family.</text>
</comment>
<dbReference type="InterPro" id="IPR050884">
    <property type="entry name" value="CNP_phosphodiesterase-III"/>
</dbReference>
<dbReference type="PANTHER" id="PTHR42988">
    <property type="entry name" value="PHOSPHOHYDROLASE"/>
    <property type="match status" value="1"/>
</dbReference>
<dbReference type="SUPFAM" id="SSF56300">
    <property type="entry name" value="Metallo-dependent phosphatases"/>
    <property type="match status" value="1"/>
</dbReference>
<feature type="domain" description="Calcineurin-like phosphoesterase" evidence="6">
    <location>
        <begin position="3"/>
        <end position="224"/>
    </location>
</feature>
<dbReference type="EMBL" id="CP159373">
    <property type="protein sequence ID" value="XCN72488.1"/>
    <property type="molecule type" value="Genomic_DNA"/>
</dbReference>